<proteinExistence type="predicted"/>
<reference evidence="2" key="1">
    <citation type="submission" date="2008-12" db="EMBL/GenBank/DDBJ databases">
        <title>Annotation of Streptomyces ghanaensis ATCC 14672.</title>
        <authorList>
            <consortium name="The Broad Institute Genome Sequencing Platform"/>
            <consortium name="Broad Institute Microbial Sequencing Center"/>
            <person name="Fischbach M."/>
            <person name="Ward D."/>
            <person name="Young S."/>
            <person name="Kodira C.D."/>
            <person name="Zeng Q."/>
            <person name="Koehrsen M."/>
            <person name="Godfrey P."/>
            <person name="Alvarado L."/>
            <person name="Berlin A.M."/>
            <person name="Borenstein D."/>
            <person name="Chen Z."/>
            <person name="Engels R."/>
            <person name="Freedman E."/>
            <person name="Gellesch M."/>
            <person name="Goldberg J."/>
            <person name="Griggs A."/>
            <person name="Gujja S."/>
            <person name="Heiman D.I."/>
            <person name="Hepburn T.A."/>
            <person name="Howarth C."/>
            <person name="Jen D."/>
            <person name="Larson L."/>
            <person name="Lewis B."/>
            <person name="Mehta T."/>
            <person name="Park D."/>
            <person name="Pearson M."/>
            <person name="Roberts A."/>
            <person name="Saif S."/>
            <person name="Shea T.D."/>
            <person name="Shenoy N."/>
            <person name="Sisk P."/>
            <person name="Stolte C."/>
            <person name="Sykes S.N."/>
            <person name="Walk T."/>
            <person name="White J."/>
            <person name="Yandava C."/>
            <person name="Straight P."/>
            <person name="Clardy J."/>
            <person name="Hung D."/>
            <person name="Kolter R."/>
            <person name="Mekalanos J."/>
            <person name="Walker S."/>
            <person name="Walsh C.T."/>
            <person name="Wieland B.L.C."/>
            <person name="Ilzarbe M."/>
            <person name="Galagan J."/>
            <person name="Nusbaum C."/>
            <person name="Birren B."/>
        </authorList>
    </citation>
    <scope>NUCLEOTIDE SEQUENCE [LARGE SCALE GENOMIC DNA]</scope>
    <source>
        <strain evidence="2">ATCC 14672 / DSM 40746 / JCM 4963 / KCTC 9882 / NRRL B-12104 / FH 1290</strain>
    </source>
</reference>
<sequence length="51" mass="5822">MLWGHGCSSSRSRPPSAAVLFADEQSYEVKAQENRRRQRHTAFECRARPCG</sequence>
<accession>D6A231</accession>
<organism evidence="1 2">
    <name type="scientific">Streptomyces viridosporus (strain ATCC 14672 / DSM 40746 / JCM 4963 / KCTC 9882 / NRRL B-12104 / FH 1290)</name>
    <name type="common">Streptomyces ghanaensis</name>
    <dbReference type="NCBI Taxonomy" id="566461"/>
    <lineage>
        <taxon>Bacteria</taxon>
        <taxon>Bacillati</taxon>
        <taxon>Actinomycetota</taxon>
        <taxon>Actinomycetes</taxon>
        <taxon>Kitasatosporales</taxon>
        <taxon>Streptomycetaceae</taxon>
        <taxon>Streptomyces</taxon>
    </lineage>
</organism>
<name>D6A231_STRV1</name>
<dbReference type="AlphaFoldDB" id="D6A231"/>
<protein>
    <submittedName>
        <fullName evidence="1">Predicted protein</fullName>
    </submittedName>
</protein>
<gene>
    <name evidence="1" type="ORF">SSFG_04627</name>
</gene>
<evidence type="ECO:0000313" key="1">
    <source>
        <dbReference type="EMBL" id="EFE69385.2"/>
    </source>
</evidence>
<evidence type="ECO:0000313" key="2">
    <source>
        <dbReference type="Proteomes" id="UP000003824"/>
    </source>
</evidence>
<dbReference type="EMBL" id="DS999641">
    <property type="protein sequence ID" value="EFE69385.2"/>
    <property type="molecule type" value="Genomic_DNA"/>
</dbReference>
<dbReference type="Proteomes" id="UP000003824">
    <property type="component" value="Unassembled WGS sequence"/>
</dbReference>